<proteinExistence type="predicted"/>
<dbReference type="Proteomes" id="UP000095751">
    <property type="component" value="Unassembled WGS sequence"/>
</dbReference>
<sequence>MATATLESVASKTLESAAVFAKSFPNSEIEKFLDSAHGGGKGETTHGNPPLFIGITTGSILILCWRGTHTPGDALKDFELDSTAPFEGQTLEVQKDLYNTIKNNYEINFGSIKEYVKGDYSQVKGKQAKDGVQIKRIILTGHSLGASIANVAHLCLKLPSHDWNDLVQTCKDETVCVQTIAFSAPMSIIIDNESNDLRTLIQKEIYPNMINILYSGDVVPRAYSILEYLQEFVDDINNGNKEFSSNEILDEAAKKLVDFADKVVLVDHAEQAKRYSHVGKILIISSHNATTSIYDLYDDIHDSKKSFRSIKYSEYNIPANKTVATGLKNHSFKSNGPRVSVES</sequence>
<dbReference type="InterPro" id="IPR002921">
    <property type="entry name" value="Fungal_lipase-type"/>
</dbReference>
<dbReference type="KEGG" id="fcy:FRACYDRAFT_246333"/>
<dbReference type="Pfam" id="PF01764">
    <property type="entry name" value="Lipase_3"/>
    <property type="match status" value="1"/>
</dbReference>
<dbReference type="OrthoDB" id="406844at2759"/>
<evidence type="ECO:0000313" key="2">
    <source>
        <dbReference type="EMBL" id="OEU11220.1"/>
    </source>
</evidence>
<dbReference type="GO" id="GO:0006629">
    <property type="term" value="P:lipid metabolic process"/>
    <property type="evidence" value="ECO:0007669"/>
    <property type="project" value="InterPro"/>
</dbReference>
<keyword evidence="3" id="KW-1185">Reference proteome</keyword>
<organism evidence="2 3">
    <name type="scientific">Fragilariopsis cylindrus CCMP1102</name>
    <dbReference type="NCBI Taxonomy" id="635003"/>
    <lineage>
        <taxon>Eukaryota</taxon>
        <taxon>Sar</taxon>
        <taxon>Stramenopiles</taxon>
        <taxon>Ochrophyta</taxon>
        <taxon>Bacillariophyta</taxon>
        <taxon>Bacillariophyceae</taxon>
        <taxon>Bacillariophycidae</taxon>
        <taxon>Bacillariales</taxon>
        <taxon>Bacillariaceae</taxon>
        <taxon>Fragilariopsis</taxon>
    </lineage>
</organism>
<protein>
    <recommendedName>
        <fullName evidence="1">Fungal lipase-type domain-containing protein</fullName>
    </recommendedName>
</protein>
<dbReference type="InterPro" id="IPR029058">
    <property type="entry name" value="AB_hydrolase_fold"/>
</dbReference>
<dbReference type="EMBL" id="KV784369">
    <property type="protein sequence ID" value="OEU11220.1"/>
    <property type="molecule type" value="Genomic_DNA"/>
</dbReference>
<name>A0A1E7EYX4_9STRA</name>
<feature type="domain" description="Fungal lipase-type" evidence="1">
    <location>
        <begin position="63"/>
        <end position="223"/>
    </location>
</feature>
<dbReference type="InParanoid" id="A0A1E7EYX4"/>
<dbReference type="SUPFAM" id="SSF53474">
    <property type="entry name" value="alpha/beta-Hydrolases"/>
    <property type="match status" value="1"/>
</dbReference>
<dbReference type="Gene3D" id="3.40.50.1820">
    <property type="entry name" value="alpha/beta hydrolase"/>
    <property type="match status" value="1"/>
</dbReference>
<gene>
    <name evidence="2" type="ORF">FRACYDRAFT_246333</name>
</gene>
<evidence type="ECO:0000259" key="1">
    <source>
        <dbReference type="Pfam" id="PF01764"/>
    </source>
</evidence>
<evidence type="ECO:0000313" key="3">
    <source>
        <dbReference type="Proteomes" id="UP000095751"/>
    </source>
</evidence>
<reference evidence="2 3" key="1">
    <citation type="submission" date="2016-09" db="EMBL/GenBank/DDBJ databases">
        <title>Extensive genetic diversity and differential bi-allelic expression allows diatom success in the polar Southern Ocean.</title>
        <authorList>
            <consortium name="DOE Joint Genome Institute"/>
            <person name="Mock T."/>
            <person name="Otillar R.P."/>
            <person name="Strauss J."/>
            <person name="Dupont C."/>
            <person name="Frickenhaus S."/>
            <person name="Maumus F."/>
            <person name="Mcmullan M."/>
            <person name="Sanges R."/>
            <person name="Schmutz J."/>
            <person name="Toseland A."/>
            <person name="Valas R."/>
            <person name="Veluchamy A."/>
            <person name="Ward B.J."/>
            <person name="Allen A."/>
            <person name="Barry K."/>
            <person name="Falciatore A."/>
            <person name="Ferrante M."/>
            <person name="Fortunato A.E."/>
            <person name="Gloeckner G."/>
            <person name="Gruber A."/>
            <person name="Hipkin R."/>
            <person name="Janech M."/>
            <person name="Kroth P."/>
            <person name="Leese F."/>
            <person name="Lindquist E."/>
            <person name="Lyon B.R."/>
            <person name="Martin J."/>
            <person name="Mayer C."/>
            <person name="Parker M."/>
            <person name="Quesneville H."/>
            <person name="Raymond J."/>
            <person name="Uhlig C."/>
            <person name="Valentin K.U."/>
            <person name="Worden A.Z."/>
            <person name="Armbrust E.V."/>
            <person name="Bowler C."/>
            <person name="Green B."/>
            <person name="Moulton V."/>
            <person name="Van Oosterhout C."/>
            <person name="Grigoriev I."/>
        </authorList>
    </citation>
    <scope>NUCLEOTIDE SEQUENCE [LARGE SCALE GENOMIC DNA]</scope>
    <source>
        <strain evidence="2 3">CCMP1102</strain>
    </source>
</reference>
<dbReference type="AlphaFoldDB" id="A0A1E7EYX4"/>
<accession>A0A1E7EYX4</accession>